<name>A0A0S3S8G9_PHAAN</name>
<dbReference type="AlphaFoldDB" id="A0A0S3S8G9"/>
<evidence type="ECO:0000313" key="1">
    <source>
        <dbReference type="EMBL" id="BAT89125.1"/>
    </source>
</evidence>
<protein>
    <submittedName>
        <fullName evidence="1">Uncharacterized protein</fullName>
    </submittedName>
</protein>
<accession>A0A0S3S8G9</accession>
<keyword evidence="2" id="KW-1185">Reference proteome</keyword>
<reference evidence="1 2" key="1">
    <citation type="journal article" date="2015" name="Sci. Rep.">
        <title>The power of single molecule real-time sequencing technology in the de novo assembly of a eukaryotic genome.</title>
        <authorList>
            <person name="Sakai H."/>
            <person name="Naito K."/>
            <person name="Ogiso-Tanaka E."/>
            <person name="Takahashi Y."/>
            <person name="Iseki K."/>
            <person name="Muto C."/>
            <person name="Satou K."/>
            <person name="Teruya K."/>
            <person name="Shiroma A."/>
            <person name="Shimoji M."/>
            <person name="Hirano T."/>
            <person name="Itoh T."/>
            <person name="Kaga A."/>
            <person name="Tomooka N."/>
        </authorList>
    </citation>
    <scope>NUCLEOTIDE SEQUENCE [LARGE SCALE GENOMIC DNA]</scope>
    <source>
        <strain evidence="2">cv. Shumari</strain>
    </source>
</reference>
<dbReference type="EMBL" id="AP015039">
    <property type="protein sequence ID" value="BAT89125.1"/>
    <property type="molecule type" value="Genomic_DNA"/>
</dbReference>
<organism evidence="1 2">
    <name type="scientific">Vigna angularis var. angularis</name>
    <dbReference type="NCBI Taxonomy" id="157739"/>
    <lineage>
        <taxon>Eukaryota</taxon>
        <taxon>Viridiplantae</taxon>
        <taxon>Streptophyta</taxon>
        <taxon>Embryophyta</taxon>
        <taxon>Tracheophyta</taxon>
        <taxon>Spermatophyta</taxon>
        <taxon>Magnoliopsida</taxon>
        <taxon>eudicotyledons</taxon>
        <taxon>Gunneridae</taxon>
        <taxon>Pentapetalae</taxon>
        <taxon>rosids</taxon>
        <taxon>fabids</taxon>
        <taxon>Fabales</taxon>
        <taxon>Fabaceae</taxon>
        <taxon>Papilionoideae</taxon>
        <taxon>50 kb inversion clade</taxon>
        <taxon>NPAAA clade</taxon>
        <taxon>indigoferoid/millettioid clade</taxon>
        <taxon>Phaseoleae</taxon>
        <taxon>Vigna</taxon>
    </lineage>
</organism>
<dbReference type="Proteomes" id="UP000291084">
    <property type="component" value="Chromosome 6"/>
</dbReference>
<proteinExistence type="predicted"/>
<evidence type="ECO:0000313" key="2">
    <source>
        <dbReference type="Proteomes" id="UP000291084"/>
    </source>
</evidence>
<gene>
    <name evidence="1" type="primary">Vigan.06G000300</name>
    <name evidence="1" type="ORF">VIGAN_06000300</name>
</gene>
<sequence>KQWSFLGFLDSGAILPNFCRTRVRPILVSQNWTFVPTVLDQIVVGQLQNVRPILVKLDVHPNYSVVVRSVLNERPRSFVIIYGTLVQVVFKQCINERSSVT</sequence>
<feature type="non-terminal residue" evidence="1">
    <location>
        <position position="1"/>
    </location>
</feature>